<name>A0A8S9V2K9_PHYIN</name>
<accession>A0A8S9V2K9</accession>
<dbReference type="PANTHER" id="PTHR46586">
    <property type="entry name" value="ANKYRIN REPEAT-CONTAINING PROTEIN"/>
    <property type="match status" value="1"/>
</dbReference>
<sequence length="492" mass="55124">MEHPRREDSAYDYNLRRRKRLKHATLPRSICAVPHVMRRIDLFAMSLEDAAIEAAATNDIGWLQSVLAQIEIDAYRDDVGCDGIDIAAANGSVEILKAIYRWWIKDSYAPTRLCKRALINAVNGGHLEAVRALLTGWHWKKLVESRSDDENVETPYKFDLLEALEAAVNKGDYKMTRVICEYTTIRGNFFLWAAEHDNLTVFENVFYFHHFNDMENLYRAMLVAVSRGCLDIVRSVIGNAIKHNQRDVVDYLYAHDSGCEDDTHAAAFCAAAAYGSLEMVEMMYDKDKENFDASTLEKAFASAAGNNQLVTMTHLQTIQTFGHAAMDQAFVEASRNGKMDAVKYVGGIEGYNTSAFALGEALEGAASGGHLEVLKFLDTKANLPRIVVTNAFANVIKDIEVLSDARSDQVRILKFLHSREKVYPDVIDELFPQAASCCSLVVVEFLYSTGFISTESLNEAFYNAATDNCVQVVRFLYSTLASLVKSRLRKFS</sequence>
<dbReference type="EMBL" id="JAACNO010000517">
    <property type="protein sequence ID" value="KAF4147071.1"/>
    <property type="molecule type" value="Genomic_DNA"/>
</dbReference>
<reference evidence="1" key="1">
    <citation type="submission" date="2020-03" db="EMBL/GenBank/DDBJ databases">
        <title>Hybrid Assembly of Korean Phytophthora infestans isolates.</title>
        <authorList>
            <person name="Prokchorchik M."/>
            <person name="Lee Y."/>
            <person name="Seo J."/>
            <person name="Cho J.-H."/>
            <person name="Park Y.-E."/>
            <person name="Jang D.-C."/>
            <person name="Im J.-S."/>
            <person name="Choi J.-G."/>
            <person name="Park H.-J."/>
            <person name="Lee G.-B."/>
            <person name="Lee Y.-G."/>
            <person name="Hong S.-Y."/>
            <person name="Cho K."/>
            <person name="Sohn K.H."/>
        </authorList>
    </citation>
    <scope>NUCLEOTIDE SEQUENCE</scope>
    <source>
        <strain evidence="1">KR_2_A2</strain>
    </source>
</reference>
<dbReference type="SUPFAM" id="SSF48403">
    <property type="entry name" value="Ankyrin repeat"/>
    <property type="match status" value="1"/>
</dbReference>
<dbReference type="PANTHER" id="PTHR46586:SF2">
    <property type="entry name" value="SWIM-TYPE DOMAIN-CONTAINING PROTEIN"/>
    <property type="match status" value="1"/>
</dbReference>
<protein>
    <recommendedName>
        <fullName evidence="3">Ankyrin repeat protein</fullName>
    </recommendedName>
</protein>
<proteinExistence type="predicted"/>
<gene>
    <name evidence="1" type="ORF">GN958_ATG03700</name>
</gene>
<dbReference type="InterPro" id="IPR052050">
    <property type="entry name" value="SecEffector_AnkRepeat"/>
</dbReference>
<dbReference type="AlphaFoldDB" id="A0A8S9V2K9"/>
<comment type="caution">
    <text evidence="1">The sequence shown here is derived from an EMBL/GenBank/DDBJ whole genome shotgun (WGS) entry which is preliminary data.</text>
</comment>
<organism evidence="1 2">
    <name type="scientific">Phytophthora infestans</name>
    <name type="common">Potato late blight agent</name>
    <name type="synonym">Botrytis infestans</name>
    <dbReference type="NCBI Taxonomy" id="4787"/>
    <lineage>
        <taxon>Eukaryota</taxon>
        <taxon>Sar</taxon>
        <taxon>Stramenopiles</taxon>
        <taxon>Oomycota</taxon>
        <taxon>Peronosporomycetes</taxon>
        <taxon>Peronosporales</taxon>
        <taxon>Peronosporaceae</taxon>
        <taxon>Phytophthora</taxon>
    </lineage>
</organism>
<dbReference type="Gene3D" id="1.25.40.20">
    <property type="entry name" value="Ankyrin repeat-containing domain"/>
    <property type="match status" value="2"/>
</dbReference>
<evidence type="ECO:0008006" key="3">
    <source>
        <dbReference type="Google" id="ProtNLM"/>
    </source>
</evidence>
<evidence type="ECO:0000313" key="2">
    <source>
        <dbReference type="Proteomes" id="UP000704712"/>
    </source>
</evidence>
<dbReference type="InterPro" id="IPR036770">
    <property type="entry name" value="Ankyrin_rpt-contain_sf"/>
</dbReference>
<dbReference type="Proteomes" id="UP000704712">
    <property type="component" value="Unassembled WGS sequence"/>
</dbReference>
<evidence type="ECO:0000313" key="1">
    <source>
        <dbReference type="EMBL" id="KAF4147071.1"/>
    </source>
</evidence>